<evidence type="ECO:0000256" key="2">
    <source>
        <dbReference type="SAM" id="SignalP"/>
    </source>
</evidence>
<feature type="chain" id="PRO_5028813924" evidence="2">
    <location>
        <begin position="19"/>
        <end position="333"/>
    </location>
</feature>
<evidence type="ECO:0000313" key="3">
    <source>
        <dbReference type="EMBL" id="TVY56248.1"/>
    </source>
</evidence>
<keyword evidence="1" id="KW-0378">Hydrolase</keyword>
<dbReference type="AlphaFoldDB" id="A0A7D8YNU8"/>
<comment type="caution">
    <text evidence="3">The sequence shown here is derived from an EMBL/GenBank/DDBJ whole genome shotgun (WGS) entry which is preliminary data.</text>
</comment>
<keyword evidence="2" id="KW-0732">Signal</keyword>
<keyword evidence="4" id="KW-1185">Reference proteome</keyword>
<dbReference type="Proteomes" id="UP000481288">
    <property type="component" value="Unassembled WGS sequence"/>
</dbReference>
<dbReference type="GO" id="GO:0016788">
    <property type="term" value="F:hydrolase activity, acting on ester bonds"/>
    <property type="evidence" value="ECO:0007669"/>
    <property type="project" value="InterPro"/>
</dbReference>
<reference evidence="3 4" key="1">
    <citation type="submission" date="2018-05" db="EMBL/GenBank/DDBJ databases">
        <title>Whole genome sequencing for identification of molecular markers to develop diagnostic detection tools for the regulated plant pathogen Lachnellula willkommii.</title>
        <authorList>
            <person name="Giroux E."/>
            <person name="Bilodeau G."/>
        </authorList>
    </citation>
    <scope>NUCLEOTIDE SEQUENCE [LARGE SCALE GENOMIC DNA]</scope>
    <source>
        <strain evidence="3 4">CBS 625.97</strain>
    </source>
</reference>
<sequence length="333" mass="36814">MRTIILLSAFEFFAVGLAQTQYTSTAAAAVAKARATALTESPTSNVAGKTFHRFVAIWCENTDYSMAAGDTNFKWAASKGVTLTNYLAIRHPSQPNYVAAVGGSTHGFTEDTFQRIDSSAKTIVDLLEAKGVSWSEYEQDSPYSGFEGNYVNQESGANDFVRKHKWPTHKLRLRNKQHKPSSKDQKLHHVRERLIRQQTPSMDVHNAQHDERRHDTSVTTAGKWIKSFLSPLLSNSNFMNNTLVLLIKIPTIIISYPLNPFIILHLRKPFDETAIQSGVNRVFSVLLGDAIPASSQGTTDGTAYSHYSQMATVEKNWGLGDLGLGDASAAAFF</sequence>
<dbReference type="EMBL" id="QGMG01000175">
    <property type="protein sequence ID" value="TVY56248.1"/>
    <property type="molecule type" value="Genomic_DNA"/>
</dbReference>
<accession>A0A7D8YNU8</accession>
<dbReference type="OrthoDB" id="5135119at2759"/>
<feature type="signal peptide" evidence="2">
    <location>
        <begin position="1"/>
        <end position="18"/>
    </location>
</feature>
<organism evidence="3 4">
    <name type="scientific">Lachnellula cervina</name>
    <dbReference type="NCBI Taxonomy" id="1316786"/>
    <lineage>
        <taxon>Eukaryota</taxon>
        <taxon>Fungi</taxon>
        <taxon>Dikarya</taxon>
        <taxon>Ascomycota</taxon>
        <taxon>Pezizomycotina</taxon>
        <taxon>Leotiomycetes</taxon>
        <taxon>Helotiales</taxon>
        <taxon>Lachnaceae</taxon>
        <taxon>Lachnellula</taxon>
    </lineage>
</organism>
<name>A0A7D8YNU8_9HELO</name>
<dbReference type="Pfam" id="PF04185">
    <property type="entry name" value="Phosphoesterase"/>
    <property type="match status" value="1"/>
</dbReference>
<dbReference type="InterPro" id="IPR007312">
    <property type="entry name" value="Phosphoesterase"/>
</dbReference>
<protein>
    <submittedName>
        <fullName evidence="3">Acid phosphatase</fullName>
    </submittedName>
</protein>
<evidence type="ECO:0000256" key="1">
    <source>
        <dbReference type="ARBA" id="ARBA00022801"/>
    </source>
</evidence>
<dbReference type="GO" id="GO:0009395">
    <property type="term" value="P:phospholipid catabolic process"/>
    <property type="evidence" value="ECO:0007669"/>
    <property type="project" value="TreeGrafter"/>
</dbReference>
<dbReference type="PANTHER" id="PTHR31956:SF8">
    <property type="entry name" value="ACID PHOSPHATASE PHOA (AFU_ORTHOLOGUE AFUA_1G03570)"/>
    <property type="match status" value="1"/>
</dbReference>
<proteinExistence type="predicted"/>
<gene>
    <name evidence="3" type="primary">phoA_1</name>
    <name evidence="3" type="ORF">LCER1_G002015</name>
</gene>
<dbReference type="PANTHER" id="PTHR31956">
    <property type="entry name" value="NON-SPECIFIC PHOSPHOLIPASE C4-RELATED"/>
    <property type="match status" value="1"/>
</dbReference>
<evidence type="ECO:0000313" key="4">
    <source>
        <dbReference type="Proteomes" id="UP000481288"/>
    </source>
</evidence>